<dbReference type="GO" id="GO:0016020">
    <property type="term" value="C:membrane"/>
    <property type="evidence" value="ECO:0007669"/>
    <property type="project" value="UniProtKB-SubCell"/>
</dbReference>
<dbReference type="PANTHER" id="PTHR37422:SF17">
    <property type="entry name" value="O-ANTIGEN LIGASE"/>
    <property type="match status" value="1"/>
</dbReference>
<feature type="transmembrane region" description="Helical" evidence="1">
    <location>
        <begin position="166"/>
        <end position="182"/>
    </location>
</feature>
<dbReference type="EMBL" id="MT898051">
    <property type="protein sequence ID" value="QOS16438.1"/>
    <property type="molecule type" value="Genomic_DNA"/>
</dbReference>
<feature type="transmembrane region" description="Helical" evidence="1">
    <location>
        <begin position="96"/>
        <end position="117"/>
    </location>
</feature>
<reference evidence="2" key="1">
    <citation type="submission" date="2020-08" db="EMBL/GenBank/DDBJ databases">
        <title>Genetic structure, function and evolution of capsule biosynthesis loci in Vibrio parahaemolyticus.</title>
        <authorList>
            <person name="Li L."/>
            <person name="Bian S."/>
        </authorList>
    </citation>
    <scope>NUCLEOTIDE SEQUENCE</scope>
    <source>
        <strain evidence="2">VP301</strain>
    </source>
</reference>
<protein>
    <submittedName>
        <fullName evidence="2">Uncharacterized protein</fullName>
    </submittedName>
</protein>
<feature type="transmembrane region" description="Helical" evidence="1">
    <location>
        <begin position="70"/>
        <end position="89"/>
    </location>
</feature>
<feature type="transmembrane region" description="Helical" evidence="1">
    <location>
        <begin position="210"/>
        <end position="227"/>
    </location>
</feature>
<evidence type="ECO:0000313" key="2">
    <source>
        <dbReference type="EMBL" id="QOS16438.1"/>
    </source>
</evidence>
<evidence type="ECO:0000256" key="1">
    <source>
        <dbReference type="SAM" id="Phobius"/>
    </source>
</evidence>
<dbReference type="AlphaFoldDB" id="A0A7M1VMZ6"/>
<feature type="transmembrane region" description="Helical" evidence="1">
    <location>
        <begin position="319"/>
        <end position="337"/>
    </location>
</feature>
<dbReference type="PANTHER" id="PTHR37422">
    <property type="entry name" value="TEICHURONIC ACID BIOSYNTHESIS PROTEIN TUAE"/>
    <property type="match status" value="1"/>
</dbReference>
<accession>A0A7M1VMZ6</accession>
<dbReference type="InterPro" id="IPR051533">
    <property type="entry name" value="WaaL-like"/>
</dbReference>
<keyword evidence="1" id="KW-1133">Transmembrane helix</keyword>
<dbReference type="RefSeq" id="WP_025503159.1">
    <property type="nucleotide sequence ID" value="NZ_CP046776.1"/>
</dbReference>
<feature type="transmembrane region" description="Helical" evidence="1">
    <location>
        <begin position="188"/>
        <end position="203"/>
    </location>
</feature>
<keyword evidence="1" id="KW-0812">Transmembrane</keyword>
<feature type="transmembrane region" description="Helical" evidence="1">
    <location>
        <begin position="142"/>
        <end position="159"/>
    </location>
</feature>
<feature type="transmembrane region" description="Helical" evidence="1">
    <location>
        <begin position="343"/>
        <end position="361"/>
    </location>
</feature>
<organism evidence="2">
    <name type="scientific">Vibrio parahaemolyticus</name>
    <dbReference type="NCBI Taxonomy" id="670"/>
    <lineage>
        <taxon>Bacteria</taxon>
        <taxon>Pseudomonadati</taxon>
        <taxon>Pseudomonadota</taxon>
        <taxon>Gammaproteobacteria</taxon>
        <taxon>Vibrionales</taxon>
        <taxon>Vibrionaceae</taxon>
        <taxon>Vibrio</taxon>
    </lineage>
</organism>
<sequence>MKKTLLMLVAVAIALDMYQIYLVCFALLLLINDMNNKFNYGSILVLLLAIVFVMSFAFKADALFLPNPLLSITKYIVILSMMFYFAFFTSVEERRFFFTVFCLSMIINGLIIIYYSYFLSLTTSSYFGYGRLFNPIHNVDTISPKIALSILAPLISYCLLSQPNRVALILILTLSIYAFVFVQSRISIVISVIIFLTLLYYEYSKLKPSIKILLAFSCLIIISGFMLDYNCTSFDFSDNRLVSSGLESKRFLHWKDGLNKIIDHPFGGFKVDPNIEHVNYFHNIIIDSARIYGWFAIFLIVSIFTTQVYIIYKYNRKNITRLVFVFVFLTLIMMQDVVIEGNFLLLALSLFISFLSCHNTFGEKNVSISYSLCSK</sequence>
<feature type="transmembrane region" description="Helical" evidence="1">
    <location>
        <begin position="6"/>
        <end position="31"/>
    </location>
</feature>
<gene>
    <name evidence="2" type="ORF">VP301_00021</name>
</gene>
<keyword evidence="1" id="KW-0472">Membrane</keyword>
<name>A0A7M1VMZ6_VIBPH</name>
<feature type="transmembrane region" description="Helical" evidence="1">
    <location>
        <begin position="38"/>
        <end position="58"/>
    </location>
</feature>
<proteinExistence type="predicted"/>
<feature type="transmembrane region" description="Helical" evidence="1">
    <location>
        <begin position="291"/>
        <end position="312"/>
    </location>
</feature>